<dbReference type="GeneID" id="108415379"/>
<dbReference type="Gene3D" id="1.10.150.670">
    <property type="entry name" value="Crossover junction endonuclease EME1, DNA-binding domain"/>
    <property type="match status" value="1"/>
</dbReference>
<dbReference type="Pfam" id="PF21292">
    <property type="entry name" value="EME1-MUS81_C"/>
    <property type="match status" value="1"/>
</dbReference>
<dbReference type="GeneTree" id="ENSGT00530000063937"/>
<feature type="compositionally biased region" description="Polar residues" evidence="7">
    <location>
        <begin position="75"/>
        <end position="90"/>
    </location>
</feature>
<protein>
    <recommendedName>
        <fullName evidence="8">ERCC4 domain-containing protein</fullName>
    </recommendedName>
</protein>
<evidence type="ECO:0000256" key="3">
    <source>
        <dbReference type="ARBA" id="ARBA00022763"/>
    </source>
</evidence>
<dbReference type="GO" id="GO:0048476">
    <property type="term" value="C:Holliday junction resolvase complex"/>
    <property type="evidence" value="ECO:0007669"/>
    <property type="project" value="InterPro"/>
</dbReference>
<dbReference type="PANTHER" id="PTHR21077">
    <property type="entry name" value="EME1 PROTEIN"/>
    <property type="match status" value="1"/>
</dbReference>
<dbReference type="CTD" id="197342"/>
<evidence type="ECO:0000313" key="9">
    <source>
        <dbReference type="Ensembl" id="ENSPNAP00000031465.2"/>
    </source>
</evidence>
<reference evidence="9" key="2">
    <citation type="submission" date="2025-08" db="UniProtKB">
        <authorList>
            <consortium name="Ensembl"/>
        </authorList>
    </citation>
    <scope>IDENTIFICATION</scope>
</reference>
<dbReference type="SMART" id="SM00891">
    <property type="entry name" value="ERCC4"/>
    <property type="match status" value="1"/>
</dbReference>
<evidence type="ECO:0000256" key="2">
    <source>
        <dbReference type="ARBA" id="ARBA00005313"/>
    </source>
</evidence>
<reference evidence="9 10" key="1">
    <citation type="submission" date="2020-10" db="EMBL/GenBank/DDBJ databases">
        <title>Pygocentrus nattereri (red-bellied piranha) genome, fPygNat1, primary haplotype.</title>
        <authorList>
            <person name="Myers G."/>
            <person name="Meyer A."/>
            <person name="Karagic N."/>
            <person name="Pippel M."/>
            <person name="Winkler S."/>
            <person name="Tracey A."/>
            <person name="Wood J."/>
            <person name="Formenti G."/>
            <person name="Howe K."/>
            <person name="Fedrigo O."/>
            <person name="Jarvis E.D."/>
        </authorList>
    </citation>
    <scope>NUCLEOTIDE SEQUENCE [LARGE SCALE GENOMIC DNA]</scope>
</reference>
<feature type="domain" description="ERCC4" evidence="8">
    <location>
        <begin position="229"/>
        <end position="414"/>
    </location>
</feature>
<dbReference type="InterPro" id="IPR006166">
    <property type="entry name" value="ERCC4_domain"/>
</dbReference>
<name>A0A3B4E6S8_PYGNA</name>
<evidence type="ECO:0000256" key="7">
    <source>
        <dbReference type="SAM" id="MobiDB-lite"/>
    </source>
</evidence>
<dbReference type="InterPro" id="IPR042530">
    <property type="entry name" value="EME1/EME2_C"/>
</dbReference>
<dbReference type="GO" id="GO:0031573">
    <property type="term" value="P:mitotic intra-S DNA damage checkpoint signaling"/>
    <property type="evidence" value="ECO:0007669"/>
    <property type="project" value="TreeGrafter"/>
</dbReference>
<keyword evidence="5" id="KW-0234">DNA repair</keyword>
<comment type="subcellular location">
    <subcellularLocation>
        <location evidence="1">Nucleus</location>
    </subcellularLocation>
</comment>
<dbReference type="RefSeq" id="XP_017543909.1">
    <property type="nucleotide sequence ID" value="XM_017688420.2"/>
</dbReference>
<dbReference type="GO" id="GO:0005634">
    <property type="term" value="C:nucleus"/>
    <property type="evidence" value="ECO:0007669"/>
    <property type="project" value="UniProtKB-SubCell"/>
</dbReference>
<dbReference type="STRING" id="42514.ENSPNAP00000031465"/>
<accession>A0A3B4E6S8</accession>
<reference evidence="9" key="3">
    <citation type="submission" date="2025-09" db="UniProtKB">
        <authorList>
            <consortium name="Ensembl"/>
        </authorList>
    </citation>
    <scope>IDENTIFICATION</scope>
</reference>
<dbReference type="InterPro" id="IPR033310">
    <property type="entry name" value="Mms4/EME1/EME2"/>
</dbReference>
<keyword evidence="3" id="KW-0227">DNA damage</keyword>
<evidence type="ECO:0000313" key="10">
    <source>
        <dbReference type="Proteomes" id="UP001501920"/>
    </source>
</evidence>
<dbReference type="GO" id="GO:0008821">
    <property type="term" value="F:crossover junction DNA endonuclease activity"/>
    <property type="evidence" value="ECO:0007669"/>
    <property type="project" value="TreeGrafter"/>
</dbReference>
<keyword evidence="10" id="KW-1185">Reference proteome</keyword>
<organism evidence="9 10">
    <name type="scientific">Pygocentrus nattereri</name>
    <name type="common">Red-bellied piranha</name>
    <dbReference type="NCBI Taxonomy" id="42514"/>
    <lineage>
        <taxon>Eukaryota</taxon>
        <taxon>Metazoa</taxon>
        <taxon>Chordata</taxon>
        <taxon>Craniata</taxon>
        <taxon>Vertebrata</taxon>
        <taxon>Euteleostomi</taxon>
        <taxon>Actinopterygii</taxon>
        <taxon>Neopterygii</taxon>
        <taxon>Teleostei</taxon>
        <taxon>Ostariophysi</taxon>
        <taxon>Characiformes</taxon>
        <taxon>Characoidei</taxon>
        <taxon>Pygocentrus</taxon>
    </lineage>
</organism>
<feature type="compositionally biased region" description="Basic and acidic residues" evidence="7">
    <location>
        <begin position="170"/>
        <end position="211"/>
    </location>
</feature>
<dbReference type="PANTHER" id="PTHR21077:SF6">
    <property type="entry name" value="CROSSOVER JUNCTION ENDONUCLEASE EME2-RELATED"/>
    <property type="match status" value="1"/>
</dbReference>
<dbReference type="Gene3D" id="3.40.1620.30">
    <property type="entry name" value="ERCC4, Mus81-Eme1 complex, nuclease domain, subdomain 1"/>
    <property type="match status" value="1"/>
</dbReference>
<dbReference type="GO" id="GO:0031297">
    <property type="term" value="P:replication fork processing"/>
    <property type="evidence" value="ECO:0007669"/>
    <property type="project" value="TreeGrafter"/>
</dbReference>
<evidence type="ECO:0000259" key="8">
    <source>
        <dbReference type="SMART" id="SM00891"/>
    </source>
</evidence>
<sequence>MASLKRANTWEVSDSEGEQTPSGPGGHSPAKDDDHLDLHSKTETSSSEPHCKTKTVSLDPHSKAKTVRSDPPCRTETNSSDPHCKTNTVSLDPPRKTKTVRSDPHCKTKMVSLDPHCKTETNSSGHQSKPKTVSSDPHCEADPVRLDSLIPQGVRGSRAPSVSPGRKRRTQEEREQERARVEERRAERERARAERERAKEEKRQEQRWRREEAERVRSLKPENCLRSLKVHVHPVLLQDCGCDVLLGALGGLEWSHCIEEHSLTHSISWTRQTAQVHGEDGAGVVAEDQVLMVISQREFMDMVTSIKQELIGGSEGAESLFQPLSEYLNHNSGTVVSLLVTGAQHTQRALCDSTDLGFCLDGSWSGGVRVDGSGRGLVQVWTRQIQQLNRVSAAMATAVTSAYPSPSLLLQAYEEAKSEEEQRKLLADLTVKGGAKERRVGPDLSNRVHRLMTSQNPQLVLD</sequence>
<dbReference type="GO" id="GO:0006302">
    <property type="term" value="P:double-strand break repair"/>
    <property type="evidence" value="ECO:0007669"/>
    <property type="project" value="TreeGrafter"/>
</dbReference>
<proteinExistence type="inferred from homology"/>
<dbReference type="GO" id="GO:0003677">
    <property type="term" value="F:DNA binding"/>
    <property type="evidence" value="ECO:0007669"/>
    <property type="project" value="InterPro"/>
</dbReference>
<feature type="compositionally biased region" description="Polar residues" evidence="7">
    <location>
        <begin position="120"/>
        <end position="135"/>
    </location>
</feature>
<dbReference type="InterPro" id="IPR043086">
    <property type="entry name" value="EME1_nucdom_sub1"/>
</dbReference>
<dbReference type="Ensembl" id="ENSPNAT00000020461.2">
    <property type="protein sequence ID" value="ENSPNAP00000031465.2"/>
    <property type="gene ID" value="ENSPNAG00000018822.2"/>
</dbReference>
<evidence type="ECO:0000256" key="6">
    <source>
        <dbReference type="ARBA" id="ARBA00023242"/>
    </source>
</evidence>
<evidence type="ECO:0000256" key="1">
    <source>
        <dbReference type="ARBA" id="ARBA00004123"/>
    </source>
</evidence>
<comment type="similarity">
    <text evidence="2">Belongs to the EME1/MMS4 family.</text>
</comment>
<evidence type="ECO:0000256" key="4">
    <source>
        <dbReference type="ARBA" id="ARBA00023172"/>
    </source>
</evidence>
<evidence type="ECO:0000256" key="5">
    <source>
        <dbReference type="ARBA" id="ARBA00023204"/>
    </source>
</evidence>
<dbReference type="GO" id="GO:0000712">
    <property type="term" value="P:resolution of meiotic recombination intermediates"/>
    <property type="evidence" value="ECO:0007669"/>
    <property type="project" value="TreeGrafter"/>
</dbReference>
<keyword evidence="4" id="KW-0233">DNA recombination</keyword>
<dbReference type="OMA" id="MVISQRE"/>
<dbReference type="Proteomes" id="UP001501920">
    <property type="component" value="Chromosome 3"/>
</dbReference>
<feature type="compositionally biased region" description="Basic and acidic residues" evidence="7">
    <location>
        <begin position="29"/>
        <end position="42"/>
    </location>
</feature>
<dbReference type="FunFam" id="1.10.150.670:FF:000002">
    <property type="entry name" value="Crossover junction endonuclease EME1"/>
    <property type="match status" value="1"/>
</dbReference>
<keyword evidence="6" id="KW-0539">Nucleus</keyword>
<dbReference type="AlphaFoldDB" id="A0A3B4E6S8"/>
<feature type="region of interest" description="Disordered" evidence="7">
    <location>
        <begin position="1"/>
        <end position="211"/>
    </location>
</feature>